<name>A0A1I8JP39_9PLAT</name>
<dbReference type="GO" id="GO:0005524">
    <property type="term" value="F:ATP binding"/>
    <property type="evidence" value="ECO:0007669"/>
    <property type="project" value="UniProtKB-KW"/>
</dbReference>
<evidence type="ECO:0000256" key="1">
    <source>
        <dbReference type="ARBA" id="ARBA00022563"/>
    </source>
</evidence>
<dbReference type="AlphaFoldDB" id="A0A1I8JP39"/>
<dbReference type="GO" id="GO:0004329">
    <property type="term" value="F:formate-tetrahydrofolate ligase activity"/>
    <property type="evidence" value="ECO:0007669"/>
    <property type="project" value="InterPro"/>
</dbReference>
<keyword evidence="1" id="KW-0554">One-carbon metabolism</keyword>
<keyword evidence="4" id="KW-0067">ATP-binding</keyword>
<keyword evidence="3" id="KW-0547">Nucleotide-binding</keyword>
<dbReference type="Gene3D" id="3.40.50.300">
    <property type="entry name" value="P-loop containing nucleotide triphosphate hydrolases"/>
    <property type="match status" value="1"/>
</dbReference>
<evidence type="ECO:0000313" key="6">
    <source>
        <dbReference type="Proteomes" id="UP000095280"/>
    </source>
</evidence>
<reference evidence="7" key="1">
    <citation type="submission" date="2016-11" db="UniProtKB">
        <authorList>
            <consortium name="WormBaseParasite"/>
        </authorList>
    </citation>
    <scope>IDENTIFICATION</scope>
</reference>
<dbReference type="WBParaSite" id="snap_masked-unitig_25103-processed-gene-0.0-mRNA-1">
    <property type="protein sequence ID" value="snap_masked-unitig_25103-processed-gene-0.0-mRNA-1"/>
    <property type="gene ID" value="snap_masked-unitig_25103-processed-gene-0.0"/>
</dbReference>
<dbReference type="InterPro" id="IPR000559">
    <property type="entry name" value="Formate_THF_ligase"/>
</dbReference>
<dbReference type="Proteomes" id="UP000095280">
    <property type="component" value="Unplaced"/>
</dbReference>
<keyword evidence="6" id="KW-1185">Reference proteome</keyword>
<evidence type="ECO:0000256" key="4">
    <source>
        <dbReference type="ARBA" id="ARBA00022840"/>
    </source>
</evidence>
<feature type="region of interest" description="Disordered" evidence="5">
    <location>
        <begin position="15"/>
        <end position="36"/>
    </location>
</feature>
<dbReference type="Pfam" id="PF01268">
    <property type="entry name" value="FTHFS"/>
    <property type="match status" value="1"/>
</dbReference>
<accession>A0A1I8JP39</accession>
<organism evidence="6 7">
    <name type="scientific">Macrostomum lignano</name>
    <dbReference type="NCBI Taxonomy" id="282301"/>
    <lineage>
        <taxon>Eukaryota</taxon>
        <taxon>Metazoa</taxon>
        <taxon>Spiralia</taxon>
        <taxon>Lophotrochozoa</taxon>
        <taxon>Platyhelminthes</taxon>
        <taxon>Rhabditophora</taxon>
        <taxon>Macrostomorpha</taxon>
        <taxon>Macrostomida</taxon>
        <taxon>Macrostomidae</taxon>
        <taxon>Macrostomum</taxon>
    </lineage>
</organism>
<evidence type="ECO:0000256" key="5">
    <source>
        <dbReference type="SAM" id="MobiDB-lite"/>
    </source>
</evidence>
<proteinExistence type="predicted"/>
<evidence type="ECO:0000256" key="3">
    <source>
        <dbReference type="ARBA" id="ARBA00022741"/>
    </source>
</evidence>
<evidence type="ECO:0000313" key="7">
    <source>
        <dbReference type="WBParaSite" id="snap_masked-unitig_25103-processed-gene-0.0-mRNA-1"/>
    </source>
</evidence>
<dbReference type="GO" id="GO:0006730">
    <property type="term" value="P:one-carbon metabolic process"/>
    <property type="evidence" value="ECO:0007669"/>
    <property type="project" value="UniProtKB-KW"/>
</dbReference>
<dbReference type="Gene3D" id="1.10.8.770">
    <property type="match status" value="1"/>
</dbReference>
<evidence type="ECO:0000256" key="2">
    <source>
        <dbReference type="ARBA" id="ARBA00022598"/>
    </source>
</evidence>
<dbReference type="SUPFAM" id="SSF52540">
    <property type="entry name" value="P-loop containing nucleoside triphosphate hydrolases"/>
    <property type="match status" value="1"/>
</dbReference>
<dbReference type="InterPro" id="IPR027417">
    <property type="entry name" value="P-loop_NTPase"/>
</dbReference>
<sequence length="395" mass="43431">TWKLSAISHPCLSASSHPISTKSDRPTLKQSGSASWGDWRLPSELEQYRPFHKAKDFFENSANNVSNPGSPVVSPGRKLTFVTGITPTPLGEGKSTTTLGLVQAFTEIGVDSCACIRQPSQGQRGAAGGGYSQVIPMDEFNLHLTGDIHAVTAANNLDGVGHRHQTCFTSLLSPMKALYRRLAPKDKPFTEVQQRRLQKLGIDKKMPSELTAEEARAFSRLDIDPATITWQRPPRPHGIFGLSKSGAALTADDLGVTGALCVLLKDCLKPNLMADTLAGGALPCPLRPVCQHSARRDQVAMKLVGPSGFGRDGIRFRAPIWALRRECTSSAAVRGFNRTASFWWPQFGALKYHARRAKDSWRRRSPLPDEYRRERIGGPGREGLPRIWLSTWLFV</sequence>
<keyword evidence="2" id="KW-0436">Ligase</keyword>
<protein>
    <submittedName>
        <fullName evidence="7">Formate--tetrahydrofolate ligase</fullName>
    </submittedName>
</protein>